<evidence type="ECO:0000256" key="2">
    <source>
        <dbReference type="ARBA" id="ARBA00006971"/>
    </source>
</evidence>
<evidence type="ECO:0000259" key="8">
    <source>
        <dbReference type="SMART" id="SM00244"/>
    </source>
</evidence>
<dbReference type="AlphaFoldDB" id="A0A2S6N5Y2"/>
<evidence type="ECO:0000313" key="10">
    <source>
        <dbReference type="Proteomes" id="UP000239089"/>
    </source>
</evidence>
<evidence type="ECO:0000256" key="4">
    <source>
        <dbReference type="ARBA" id="ARBA00022989"/>
    </source>
</evidence>
<keyword evidence="7" id="KW-0175">Coiled coil</keyword>
<dbReference type="CDD" id="cd03404">
    <property type="entry name" value="SPFH_HflK"/>
    <property type="match status" value="1"/>
</dbReference>
<evidence type="ECO:0000256" key="6">
    <source>
        <dbReference type="RuleBase" id="RU364113"/>
    </source>
</evidence>
<evidence type="ECO:0000256" key="5">
    <source>
        <dbReference type="ARBA" id="ARBA00023136"/>
    </source>
</evidence>
<evidence type="ECO:0000256" key="3">
    <source>
        <dbReference type="ARBA" id="ARBA00022692"/>
    </source>
</evidence>
<dbReference type="PANTHER" id="PTHR43327">
    <property type="entry name" value="STOMATIN-LIKE PROTEIN 2, MITOCHONDRIAL"/>
    <property type="match status" value="1"/>
</dbReference>
<keyword evidence="4" id="KW-1133">Transmembrane helix</keyword>
<dbReference type="Pfam" id="PF01145">
    <property type="entry name" value="Band_7"/>
    <property type="match status" value="1"/>
</dbReference>
<dbReference type="Proteomes" id="UP000239089">
    <property type="component" value="Unassembled WGS sequence"/>
</dbReference>
<feature type="domain" description="Band 7" evidence="8">
    <location>
        <begin position="82"/>
        <end position="252"/>
    </location>
</feature>
<gene>
    <name evidence="9" type="ORF">CCR94_13760</name>
</gene>
<proteinExistence type="inferred from homology"/>
<evidence type="ECO:0000256" key="7">
    <source>
        <dbReference type="SAM" id="Coils"/>
    </source>
</evidence>
<dbReference type="SUPFAM" id="SSF117892">
    <property type="entry name" value="Band 7/SPFH domain"/>
    <property type="match status" value="1"/>
</dbReference>
<protein>
    <recommendedName>
        <fullName evidence="6">Protein HflK</fullName>
    </recommendedName>
</protein>
<comment type="caution">
    <text evidence="9">The sequence shown here is derived from an EMBL/GenBank/DDBJ whole genome shotgun (WGS) entry which is preliminary data.</text>
</comment>
<sequence length="371" mass="40742">MSLFRRKSRLTRGWLFPVRGYDVTEEGPQPPLSEPEPGLTDEPLGLGALAKEKLGEFLKIPSFGRRGAALVAALAAIAWASTGLYKVQPDEQGVILRFGRWVETTPPGLHFHLPWPIETAMMPRVTQVNQLQLGAAAANASRDKQMLTGDENIVEADCAIVWQIKDAGLYLFKVAEPEAALRVAAESALREVIARTPIQSALSDRRQQIADETRNVLQKLLDAEEAGISVMQVQLQRVDPPITVIDAFNDVQRARADQERARNEAEAYANDILPRARGEAERIRQEAEAYRAQAVNLAEGDAKNFLSIYQSYAQAKDVTAWRLYLESVDEVLKKSSRVIVDSSGKGVSGVLPYMPIGEAKPHPGAANGAQK</sequence>
<dbReference type="EMBL" id="NHSJ01000085">
    <property type="protein sequence ID" value="PPQ30024.1"/>
    <property type="molecule type" value="Genomic_DNA"/>
</dbReference>
<evidence type="ECO:0000313" key="9">
    <source>
        <dbReference type="EMBL" id="PPQ30024.1"/>
    </source>
</evidence>
<dbReference type="InterPro" id="IPR010201">
    <property type="entry name" value="HflK"/>
</dbReference>
<dbReference type="SMART" id="SM00244">
    <property type="entry name" value="PHB"/>
    <property type="match status" value="1"/>
</dbReference>
<dbReference type="PANTHER" id="PTHR43327:SF2">
    <property type="entry name" value="MODULATOR OF FTSH PROTEASE HFLK"/>
    <property type="match status" value="1"/>
</dbReference>
<accession>A0A2S6N5Y2</accession>
<keyword evidence="10" id="KW-1185">Reference proteome</keyword>
<comment type="similarity">
    <text evidence="2 6">Belongs to the band 7/mec-2 family. HflK subfamily.</text>
</comment>
<dbReference type="InterPro" id="IPR001107">
    <property type="entry name" value="Band_7"/>
</dbReference>
<organism evidence="9 10">
    <name type="scientific">Rhodoblastus sphagnicola</name>
    <dbReference type="NCBI Taxonomy" id="333368"/>
    <lineage>
        <taxon>Bacteria</taxon>
        <taxon>Pseudomonadati</taxon>
        <taxon>Pseudomonadota</taxon>
        <taxon>Alphaproteobacteria</taxon>
        <taxon>Hyphomicrobiales</taxon>
        <taxon>Rhodoblastaceae</taxon>
        <taxon>Rhodoblastus</taxon>
    </lineage>
</organism>
<feature type="coiled-coil region" evidence="7">
    <location>
        <begin position="251"/>
        <end position="300"/>
    </location>
</feature>
<dbReference type="InterPro" id="IPR036013">
    <property type="entry name" value="Band_7/SPFH_dom_sf"/>
</dbReference>
<comment type="function">
    <text evidence="6">HflC and HflK could encode or regulate a protease.</text>
</comment>
<dbReference type="InterPro" id="IPR050710">
    <property type="entry name" value="Band7/mec-2_domain"/>
</dbReference>
<dbReference type="GO" id="GO:0016020">
    <property type="term" value="C:membrane"/>
    <property type="evidence" value="ECO:0007669"/>
    <property type="project" value="UniProtKB-SubCell"/>
</dbReference>
<reference evidence="9 10" key="1">
    <citation type="journal article" date="2018" name="Arch. Microbiol.">
        <title>New insights into the metabolic potential of the phototrophic purple bacterium Rhodopila globiformis DSM 161(T) from its draft genome sequence and evidence for a vanadium-dependent nitrogenase.</title>
        <authorList>
            <person name="Imhoff J.F."/>
            <person name="Rahn T."/>
            <person name="Kunzel S."/>
            <person name="Neulinger S.C."/>
        </authorList>
    </citation>
    <scope>NUCLEOTIDE SEQUENCE [LARGE SCALE GENOMIC DNA]</scope>
    <source>
        <strain evidence="9 10">DSM 16996</strain>
    </source>
</reference>
<dbReference type="Gene3D" id="3.30.479.30">
    <property type="entry name" value="Band 7 domain"/>
    <property type="match status" value="1"/>
</dbReference>
<comment type="subunit">
    <text evidence="6">HflC and HflK may interact to form a multimeric complex.</text>
</comment>
<name>A0A2S6N5Y2_9HYPH</name>
<evidence type="ECO:0000256" key="1">
    <source>
        <dbReference type="ARBA" id="ARBA00004167"/>
    </source>
</evidence>
<keyword evidence="5" id="KW-0472">Membrane</keyword>
<dbReference type="OrthoDB" id="9779595at2"/>
<keyword evidence="3" id="KW-0812">Transmembrane</keyword>
<dbReference type="NCBIfam" id="TIGR01933">
    <property type="entry name" value="hflK"/>
    <property type="match status" value="1"/>
</dbReference>
<comment type="subcellular location">
    <subcellularLocation>
        <location evidence="1">Membrane</location>
        <topology evidence="1">Single-pass membrane protein</topology>
    </subcellularLocation>
</comment>